<proteinExistence type="predicted"/>
<evidence type="ECO:0000313" key="3">
    <source>
        <dbReference type="EMBL" id="MBW8485404.1"/>
    </source>
</evidence>
<dbReference type="SUPFAM" id="SSF51556">
    <property type="entry name" value="Metallo-dependent hydrolases"/>
    <property type="match status" value="1"/>
</dbReference>
<feature type="domain" description="Amidohydrolase-related" evidence="2">
    <location>
        <begin position="38"/>
        <end position="266"/>
    </location>
</feature>
<reference evidence="3 4" key="1">
    <citation type="submission" date="2021-07" db="EMBL/GenBank/DDBJ databases">
        <title>Actinomadura sp. PM05-2 isolated from lichen.</title>
        <authorList>
            <person name="Somphong A."/>
            <person name="Phongsopitanun W."/>
            <person name="Tanasupawat S."/>
            <person name="Peongsungnone V."/>
        </authorList>
    </citation>
    <scope>NUCLEOTIDE SEQUENCE [LARGE SCALE GENOMIC DNA]</scope>
    <source>
        <strain evidence="3 4">PM05-2</strain>
    </source>
</reference>
<dbReference type="EMBL" id="JAIBOA010000016">
    <property type="protein sequence ID" value="MBW8485404.1"/>
    <property type="molecule type" value="Genomic_DNA"/>
</dbReference>
<sequence>MPERLMAAVWAYFDQAGPLVGGTWPIRYKLPEDERIALLRAMGVRAFTSLLYPHKPGMAASLNAWAAGFAGRVPDCVQTATLHAEPGAAGVVRDALDGGARLFKVHLQVGGFDPRAPELDEAWGALADAGTPVVVHAGSGPVAHGFTGPGPFGAVLARHPRLTAVIAHLGAPEYEGFFALAERYERVHLDTTMAFTDFARALGDFPPALLPRLRDLGLGGRVLFGTDFPNIPYGYGHQLDSLAALDLGDDWLREVCWNAPARLLGIGAPA</sequence>
<gene>
    <name evidence="3" type="ORF">K1Y72_23700</name>
</gene>
<keyword evidence="4" id="KW-1185">Reference proteome</keyword>
<dbReference type="PANTHER" id="PTHR21240">
    <property type="entry name" value="2-AMINO-3-CARBOXYLMUCONATE-6-SEMIALDEHYDE DECARBOXYLASE"/>
    <property type="match status" value="1"/>
</dbReference>
<evidence type="ECO:0000256" key="1">
    <source>
        <dbReference type="ARBA" id="ARBA00023239"/>
    </source>
</evidence>
<dbReference type="InterPro" id="IPR032466">
    <property type="entry name" value="Metal_Hydrolase"/>
</dbReference>
<organism evidence="3 4">
    <name type="scientific">Actinomadura parmotrematis</name>
    <dbReference type="NCBI Taxonomy" id="2864039"/>
    <lineage>
        <taxon>Bacteria</taxon>
        <taxon>Bacillati</taxon>
        <taxon>Actinomycetota</taxon>
        <taxon>Actinomycetes</taxon>
        <taxon>Streptosporangiales</taxon>
        <taxon>Thermomonosporaceae</taxon>
        <taxon>Actinomadura</taxon>
    </lineage>
</organism>
<dbReference type="Proteomes" id="UP000774570">
    <property type="component" value="Unassembled WGS sequence"/>
</dbReference>
<dbReference type="Gene3D" id="3.20.20.140">
    <property type="entry name" value="Metal-dependent hydrolases"/>
    <property type="match status" value="1"/>
</dbReference>
<dbReference type="Pfam" id="PF04909">
    <property type="entry name" value="Amidohydro_2"/>
    <property type="match status" value="1"/>
</dbReference>
<keyword evidence="1" id="KW-0456">Lyase</keyword>
<dbReference type="CDD" id="cd01292">
    <property type="entry name" value="metallo-dependent_hydrolases"/>
    <property type="match status" value="1"/>
</dbReference>
<comment type="caution">
    <text evidence="3">The sequence shown here is derived from an EMBL/GenBank/DDBJ whole genome shotgun (WGS) entry which is preliminary data.</text>
</comment>
<dbReference type="InterPro" id="IPR032465">
    <property type="entry name" value="ACMSD"/>
</dbReference>
<name>A0ABS7FY93_9ACTN</name>
<evidence type="ECO:0000259" key="2">
    <source>
        <dbReference type="Pfam" id="PF04909"/>
    </source>
</evidence>
<accession>A0ABS7FY93</accession>
<dbReference type="InterPro" id="IPR006680">
    <property type="entry name" value="Amidohydro-rel"/>
</dbReference>
<protein>
    <submittedName>
        <fullName evidence="3">Amidohydrolase</fullName>
    </submittedName>
</protein>
<dbReference type="PANTHER" id="PTHR21240:SF28">
    <property type="entry name" value="ISO-OROTATE DECARBOXYLASE (EUROFUNG)"/>
    <property type="match status" value="1"/>
</dbReference>
<evidence type="ECO:0000313" key="4">
    <source>
        <dbReference type="Proteomes" id="UP000774570"/>
    </source>
</evidence>